<dbReference type="Gene3D" id="3.40.50.12780">
    <property type="entry name" value="N-terminal domain of ligase-like"/>
    <property type="match status" value="1"/>
</dbReference>
<dbReference type="GO" id="GO:0005737">
    <property type="term" value="C:cytoplasm"/>
    <property type="evidence" value="ECO:0007669"/>
    <property type="project" value="TreeGrafter"/>
</dbReference>
<feature type="domain" description="AMP-dependent synthetase/ligase" evidence="1">
    <location>
        <begin position="61"/>
        <end position="394"/>
    </location>
</feature>
<gene>
    <name evidence="2" type="ORF">SAMN02745132_03179</name>
</gene>
<dbReference type="EMBL" id="FUXU01000047">
    <property type="protein sequence ID" value="SKA59839.1"/>
    <property type="molecule type" value="Genomic_DNA"/>
</dbReference>
<dbReference type="SUPFAM" id="SSF56801">
    <property type="entry name" value="Acetyl-CoA synthetase-like"/>
    <property type="match status" value="1"/>
</dbReference>
<evidence type="ECO:0000313" key="3">
    <source>
        <dbReference type="Proteomes" id="UP000190162"/>
    </source>
</evidence>
<dbReference type="RefSeq" id="WP_078753417.1">
    <property type="nucleotide sequence ID" value="NZ_FUXU01000047.1"/>
</dbReference>
<keyword evidence="3" id="KW-1185">Reference proteome</keyword>
<dbReference type="Proteomes" id="UP000190162">
    <property type="component" value="Unassembled WGS sequence"/>
</dbReference>
<reference evidence="3" key="1">
    <citation type="submission" date="2017-02" db="EMBL/GenBank/DDBJ databases">
        <authorList>
            <person name="Varghese N."/>
            <person name="Submissions S."/>
        </authorList>
    </citation>
    <scope>NUCLEOTIDE SEQUENCE [LARGE SCALE GENOMIC DNA]</scope>
    <source>
        <strain evidence="3">DSM 22720</strain>
    </source>
</reference>
<evidence type="ECO:0000313" key="2">
    <source>
        <dbReference type="EMBL" id="SKA59839.1"/>
    </source>
</evidence>
<dbReference type="InterPro" id="IPR042099">
    <property type="entry name" value="ANL_N_sf"/>
</dbReference>
<name>A0A1T4V4C3_9GAMM</name>
<dbReference type="AlphaFoldDB" id="A0A1T4V4C3"/>
<evidence type="ECO:0000259" key="1">
    <source>
        <dbReference type="Pfam" id="PF00501"/>
    </source>
</evidence>
<accession>A0A1T4V4C3</accession>
<dbReference type="Pfam" id="PF00501">
    <property type="entry name" value="AMP-binding"/>
    <property type="match status" value="1"/>
</dbReference>
<organism evidence="2 3">
    <name type="scientific">Enterovibrio nigricans DSM 22720</name>
    <dbReference type="NCBI Taxonomy" id="1121868"/>
    <lineage>
        <taxon>Bacteria</taxon>
        <taxon>Pseudomonadati</taxon>
        <taxon>Pseudomonadota</taxon>
        <taxon>Gammaproteobacteria</taxon>
        <taxon>Vibrionales</taxon>
        <taxon>Vibrionaceae</taxon>
        <taxon>Enterovibrio</taxon>
    </lineage>
</organism>
<dbReference type="GO" id="GO:0043041">
    <property type="term" value="P:amino acid activation for nonribosomal peptide biosynthetic process"/>
    <property type="evidence" value="ECO:0007669"/>
    <property type="project" value="TreeGrafter"/>
</dbReference>
<dbReference type="GO" id="GO:0044550">
    <property type="term" value="P:secondary metabolite biosynthetic process"/>
    <property type="evidence" value="ECO:0007669"/>
    <property type="project" value="TreeGrafter"/>
</dbReference>
<dbReference type="PANTHER" id="PTHR45527">
    <property type="entry name" value="NONRIBOSOMAL PEPTIDE SYNTHETASE"/>
    <property type="match status" value="1"/>
</dbReference>
<sequence>MTAILNSVLFPPSPSEQSSAQGCVFNLAPLSMLSAQDRRKFVTFGRSQTDTPLFSTLNQAFEYHAKCSPYSIAAIQGNRAISYAALNQQAEKLATLLQKARIKHGDSVGIFLTQSVNMLTGMLACLKVGANYVPQHTGVAPPEQLHHIVNMARIKVVLTVSTQRKMLPEFNDVILLELDTLLKSHKFRSLAIDGKRPTKPDDLSFIFFTSGTTGAPNGVQVTHRNICNIILTDPGNLGVKQGTRVAQIQRIDFALSAWEIYVALCHGGTLLISDDIIEHTTSNANVIIATPPVLEQINPNTCEDVKVVVAAGEPCPRLLAEKWAKQCRLYAAYGTTETTIINTAKWYAPGDTLTLGKPTTNNTVYILDEHLKPCDIGDIGELWVGGECVTKGYLANASLSQEKYRPDPFLGDRHVMFRTCDLAQWTKDGELEHVSRSDGQIETKRFCVKSLSGDTLLEK</sequence>
<protein>
    <submittedName>
        <fullName evidence="2">Amino acid adenylation domain-containing protein</fullName>
    </submittedName>
</protein>
<dbReference type="PANTHER" id="PTHR45527:SF1">
    <property type="entry name" value="FATTY ACID SYNTHASE"/>
    <property type="match status" value="1"/>
</dbReference>
<dbReference type="OrthoDB" id="9757559at2"/>
<dbReference type="InterPro" id="IPR000873">
    <property type="entry name" value="AMP-dep_synth/lig_dom"/>
</dbReference>
<dbReference type="GO" id="GO:0031177">
    <property type="term" value="F:phosphopantetheine binding"/>
    <property type="evidence" value="ECO:0007669"/>
    <property type="project" value="TreeGrafter"/>
</dbReference>
<proteinExistence type="predicted"/>